<dbReference type="PATRIC" id="fig|946483.4.peg.1939"/>
<name>U5N9C4_9BURK</name>
<dbReference type="EMBL" id="CP004885">
    <property type="protein sequence ID" value="AGX88002.1"/>
    <property type="molecule type" value="Genomic_DNA"/>
</dbReference>
<dbReference type="PANTHER" id="PTHR43531">
    <property type="entry name" value="PROTEIN ICFG"/>
    <property type="match status" value="1"/>
</dbReference>
<dbReference type="InterPro" id="IPR004089">
    <property type="entry name" value="MCPsignal_dom"/>
</dbReference>
<dbReference type="GO" id="GO:0006935">
    <property type="term" value="P:chemotaxis"/>
    <property type="evidence" value="ECO:0007669"/>
    <property type="project" value="InterPro"/>
</dbReference>
<dbReference type="PRINTS" id="PR00260">
    <property type="entry name" value="CHEMTRNSDUCR"/>
</dbReference>
<evidence type="ECO:0000313" key="7">
    <source>
        <dbReference type="EMBL" id="AGX88002.1"/>
    </source>
</evidence>
<dbReference type="PROSITE" id="PS50885">
    <property type="entry name" value="HAMP"/>
    <property type="match status" value="1"/>
</dbReference>
<keyword evidence="4" id="KW-0807">Transducer</keyword>
<dbReference type="Pfam" id="PF00015">
    <property type="entry name" value="MCPsignal"/>
    <property type="match status" value="1"/>
</dbReference>
<dbReference type="PROSITE" id="PS50111">
    <property type="entry name" value="CHEMOTAXIS_TRANSDUC_2"/>
    <property type="match status" value="1"/>
</dbReference>
<dbReference type="GO" id="GO:0005886">
    <property type="term" value="C:plasma membrane"/>
    <property type="evidence" value="ECO:0007669"/>
    <property type="project" value="TreeGrafter"/>
</dbReference>
<accession>U5N9C4</accession>
<dbReference type="InterPro" id="IPR004090">
    <property type="entry name" value="Chemotax_Me-accpt_rcpt"/>
</dbReference>
<dbReference type="eggNOG" id="COG0840">
    <property type="taxonomic scope" value="Bacteria"/>
</dbReference>
<organism evidence="7 8">
    <name type="scientific">Candidatus Symbiobacter mobilis CR</name>
    <dbReference type="NCBI Taxonomy" id="946483"/>
    <lineage>
        <taxon>Bacteria</taxon>
        <taxon>Pseudomonadati</taxon>
        <taxon>Pseudomonadota</taxon>
        <taxon>Betaproteobacteria</taxon>
        <taxon>Burkholderiales</taxon>
        <taxon>Comamonadaceae</taxon>
    </lineage>
</organism>
<evidence type="ECO:0000313" key="8">
    <source>
        <dbReference type="Proteomes" id="UP000017184"/>
    </source>
</evidence>
<dbReference type="Proteomes" id="UP000017184">
    <property type="component" value="Chromosome"/>
</dbReference>
<dbReference type="AlphaFoldDB" id="U5N9C4"/>
<dbReference type="RefSeq" id="WP_022774672.1">
    <property type="nucleotide sequence ID" value="NC_022576.1"/>
</dbReference>
<dbReference type="KEGG" id="cbx:Cenrod_1924"/>
<dbReference type="Gene3D" id="1.10.287.950">
    <property type="entry name" value="Methyl-accepting chemotaxis protein"/>
    <property type="match status" value="1"/>
</dbReference>
<dbReference type="InterPro" id="IPR003660">
    <property type="entry name" value="HAMP_dom"/>
</dbReference>
<dbReference type="STRING" id="946483.Cenrod_1924"/>
<dbReference type="SMART" id="SM00283">
    <property type="entry name" value="MA"/>
    <property type="match status" value="1"/>
</dbReference>
<keyword evidence="8" id="KW-1185">Reference proteome</keyword>
<dbReference type="HOGENOM" id="CLU_000445_107_16_4"/>
<sequence length="511" mass="54332">MKFRSKMWALPASVGVALAVGLALSLTVGVRNNRNLELLRTVETPYLEYLFEAERGVHQLQADFQAAASEGEAERLRDAQASADAVRNALTRARQLDGKGQPAEALVAAFDAYHSAALAATQAMLEHRIGPELVERMNNAQKELAVQTQRSREEAHRTLEARFQNVAQAQRDALTISTVLGVLIVVGLGLGSRAIITSVWNDLGAEPSDAAAAVQRVGSGDLSVHIDVVSQDTSSLIAYIAHMQDNLSDVVTHIRTGAETMADATTRIASENIDLSTRTEEQATALKQTARLMEELATTVRSNYEGGLNANAIVGSARDTALQGGTVVKQVVQTMESINASSKKIGDIIGVIDGIAFQTNILALNAAVEAARAGEQGRGFAVVASEVRNLASRAAAAAKEIKALIVSSVDSVDAGYQLVEQAGSTMDQIVDGVRRAADIMGEITAESAHQSEEIERIKQSIFQMDQVTRQNAELVVKAADAAQSLQQQANAMVEAVSVFKVASASWPALGR</sequence>
<feature type="domain" description="Methyl-accepting transducer" evidence="5">
    <location>
        <begin position="257"/>
        <end position="486"/>
    </location>
</feature>
<gene>
    <name evidence="7" type="ORF">Cenrod_1924</name>
</gene>
<evidence type="ECO:0000259" key="6">
    <source>
        <dbReference type="PROSITE" id="PS50885"/>
    </source>
</evidence>
<dbReference type="PANTHER" id="PTHR43531:SF14">
    <property type="entry name" value="METHYL-ACCEPTING CHEMOTAXIS PROTEIN I-RELATED"/>
    <property type="match status" value="1"/>
</dbReference>
<evidence type="ECO:0000256" key="3">
    <source>
        <dbReference type="ARBA" id="ARBA00029447"/>
    </source>
</evidence>
<dbReference type="GO" id="GO:0007165">
    <property type="term" value="P:signal transduction"/>
    <property type="evidence" value="ECO:0007669"/>
    <property type="project" value="UniProtKB-KW"/>
</dbReference>
<comment type="subcellular location">
    <subcellularLocation>
        <location evidence="1">Membrane</location>
    </subcellularLocation>
</comment>
<feature type="domain" description="HAMP" evidence="6">
    <location>
        <begin position="211"/>
        <end position="252"/>
    </location>
</feature>
<dbReference type="OrthoDB" id="8555762at2"/>
<dbReference type="CDD" id="cd11386">
    <property type="entry name" value="MCP_signal"/>
    <property type="match status" value="1"/>
</dbReference>
<evidence type="ECO:0000259" key="5">
    <source>
        <dbReference type="PROSITE" id="PS50111"/>
    </source>
</evidence>
<reference evidence="7 8" key="1">
    <citation type="journal article" date="2013" name="Genome Biol.">
        <title>Genomic analysis reveals key aspects of prokaryotic symbiosis in the phototrophic consortium "Chlorochromatium aggregatum".</title>
        <authorList>
            <person name="Liu Z."/>
            <person name="Muller J."/>
            <person name="Li T."/>
            <person name="Alvey R.M."/>
            <person name="Vogl K."/>
            <person name="Frigaard N.U."/>
            <person name="Rockwell N.C."/>
            <person name="Boyd E.S."/>
            <person name="Tomsho L.P."/>
            <person name="Schuster S.C."/>
            <person name="Henke P."/>
            <person name="Rohde M."/>
            <person name="Overmann J."/>
            <person name="Bryant D.A."/>
        </authorList>
    </citation>
    <scope>NUCLEOTIDE SEQUENCE [LARGE SCALE GENOMIC DNA]</scope>
    <source>
        <strain evidence="7">CR</strain>
    </source>
</reference>
<proteinExistence type="inferred from homology"/>
<comment type="similarity">
    <text evidence="3">Belongs to the methyl-accepting chemotaxis (MCP) protein family.</text>
</comment>
<keyword evidence="2" id="KW-0488">Methylation</keyword>
<evidence type="ECO:0000256" key="1">
    <source>
        <dbReference type="ARBA" id="ARBA00004370"/>
    </source>
</evidence>
<dbReference type="GO" id="GO:0004888">
    <property type="term" value="F:transmembrane signaling receptor activity"/>
    <property type="evidence" value="ECO:0007669"/>
    <property type="project" value="InterPro"/>
</dbReference>
<evidence type="ECO:0000256" key="4">
    <source>
        <dbReference type="PROSITE-ProRule" id="PRU00284"/>
    </source>
</evidence>
<evidence type="ECO:0000256" key="2">
    <source>
        <dbReference type="ARBA" id="ARBA00022481"/>
    </source>
</evidence>
<dbReference type="InterPro" id="IPR051310">
    <property type="entry name" value="MCP_chemotaxis"/>
</dbReference>
<dbReference type="FunFam" id="1.10.287.950:FF:000001">
    <property type="entry name" value="Methyl-accepting chemotaxis sensory transducer"/>
    <property type="match status" value="1"/>
</dbReference>
<protein>
    <submittedName>
        <fullName evidence="7">Methyl-accepting chemotaxis protein</fullName>
    </submittedName>
</protein>
<dbReference type="SUPFAM" id="SSF58104">
    <property type="entry name" value="Methyl-accepting chemotaxis protein (MCP) signaling domain"/>
    <property type="match status" value="1"/>
</dbReference>